<reference evidence="1 2" key="1">
    <citation type="journal article" date="2020" name="Phytopathology">
        <title>Genome Sequence Resources of Colletotrichum truncatum, C. plurivorum, C. musicola, and C. sojae: Four Species Pathogenic to Soybean (Glycine max).</title>
        <authorList>
            <person name="Rogerio F."/>
            <person name="Boufleur T.R."/>
            <person name="Ciampi-Guillardi M."/>
            <person name="Sukno S.A."/>
            <person name="Thon M.R."/>
            <person name="Massola Junior N.S."/>
            <person name="Baroncelli R."/>
        </authorList>
    </citation>
    <scope>NUCLEOTIDE SEQUENCE [LARGE SCALE GENOMIC DNA]</scope>
    <source>
        <strain evidence="1 2">CMES1059</strain>
    </source>
</reference>
<gene>
    <name evidence="1" type="ORF">CTRU02_205625</name>
</gene>
<dbReference type="EMBL" id="VUJX02000003">
    <property type="protein sequence ID" value="KAL0939015.1"/>
    <property type="molecule type" value="Genomic_DNA"/>
</dbReference>
<keyword evidence="2" id="KW-1185">Reference proteome</keyword>
<evidence type="ECO:0000313" key="2">
    <source>
        <dbReference type="Proteomes" id="UP000805649"/>
    </source>
</evidence>
<comment type="caution">
    <text evidence="1">The sequence shown here is derived from an EMBL/GenBank/DDBJ whole genome shotgun (WGS) entry which is preliminary data.</text>
</comment>
<name>A0ACC3Z4V7_COLTU</name>
<organism evidence="1 2">
    <name type="scientific">Colletotrichum truncatum</name>
    <name type="common">Anthracnose fungus</name>
    <name type="synonym">Colletotrichum capsici</name>
    <dbReference type="NCBI Taxonomy" id="5467"/>
    <lineage>
        <taxon>Eukaryota</taxon>
        <taxon>Fungi</taxon>
        <taxon>Dikarya</taxon>
        <taxon>Ascomycota</taxon>
        <taxon>Pezizomycotina</taxon>
        <taxon>Sordariomycetes</taxon>
        <taxon>Hypocreomycetidae</taxon>
        <taxon>Glomerellales</taxon>
        <taxon>Glomerellaceae</taxon>
        <taxon>Colletotrichum</taxon>
        <taxon>Colletotrichum truncatum species complex</taxon>
    </lineage>
</organism>
<accession>A0ACC3Z4V7</accession>
<proteinExistence type="predicted"/>
<evidence type="ECO:0000313" key="1">
    <source>
        <dbReference type="EMBL" id="KAL0939015.1"/>
    </source>
</evidence>
<dbReference type="Proteomes" id="UP000805649">
    <property type="component" value="Unassembled WGS sequence"/>
</dbReference>
<sequence length="402" mass="43187">MVDLDLPETPVPVWLDCDPGHDDTFAILLAAYHPTIKLLGVSTVFGNAPLEHLFAKTKRRKTTANASSILTAIGKHNDVPVYVGAAKPMARPPMQAATDIHGESGLDGTDLLPQPLKEADRTTPAVDAMAAALSAQAPGTAWLVATGSLTNVAQLFQKRPELVSHIKGLSIMGGAIGDGFTDIVMGKVDGVARVGNWTPWAEFNIIIDPEAAASVFHNKALAAKTTLVPLDLSHQVLATEEVRDLLLYGKNGGEKTGRGKTTLRQMLVELLMFFAKTYSDVFGITAGPPLHDPLAVAAVLTGTKHEIPFYDFDAKKGKCVKYHERFELTVITEGSLEEAKEGKAQLGRTVAKLLEPGSEGVRIPRGLDIPMFWKVIEECTERADRVNAGEVTGLKENGTLEN</sequence>
<protein>
    <submittedName>
        <fullName evidence="1">Uridine nucleosidase</fullName>
    </submittedName>
</protein>